<evidence type="ECO:0000313" key="3">
    <source>
        <dbReference type="EMBL" id="SCL63363.1"/>
    </source>
</evidence>
<feature type="transmembrane region" description="Helical" evidence="2">
    <location>
        <begin position="24"/>
        <end position="45"/>
    </location>
</feature>
<sequence>MNGVVEAGQAPSTGPGRPASPRRWLPWLLAGTVAWAVLLAALTWTSVRDDPPTVREQRTLTEAGPVVDRAVGELFAAAGDTAVPTPPEVERGCRVTPFAEGATLTRGVDVFVPVGSERELLERVADRLPGSWRAGVRVTSDDGPRLRADAGEFVTVSGRVDADGRVRLTADTGCRPVGDGYVAPAVGADGGQAEALAGALRALGAPAGPAPALLGAPCPAGGAVRTARAAAVAAPASPAAVLAPVAGVPLLDTAHAYAYRRGDVVVVADLSGDSVVVSATTGCAA</sequence>
<dbReference type="STRING" id="47855.GA0070606_3781"/>
<dbReference type="AlphaFoldDB" id="A0A1C6VAK8"/>
<keyword evidence="4" id="KW-1185">Reference proteome</keyword>
<evidence type="ECO:0000256" key="1">
    <source>
        <dbReference type="SAM" id="MobiDB-lite"/>
    </source>
</evidence>
<reference evidence="4" key="1">
    <citation type="submission" date="2016-06" db="EMBL/GenBank/DDBJ databases">
        <authorList>
            <person name="Varghese N."/>
            <person name="Submissions Spin"/>
        </authorList>
    </citation>
    <scope>NUCLEOTIDE SEQUENCE [LARGE SCALE GENOMIC DNA]</scope>
    <source>
        <strain evidence="4">DSM 43903</strain>
    </source>
</reference>
<proteinExistence type="predicted"/>
<protein>
    <submittedName>
        <fullName evidence="3">Uncharacterized protein</fullName>
    </submittedName>
</protein>
<keyword evidence="2" id="KW-0472">Membrane</keyword>
<keyword evidence="2" id="KW-1133">Transmembrane helix</keyword>
<organism evidence="3 4">
    <name type="scientific">Micromonospora citrea</name>
    <dbReference type="NCBI Taxonomy" id="47855"/>
    <lineage>
        <taxon>Bacteria</taxon>
        <taxon>Bacillati</taxon>
        <taxon>Actinomycetota</taxon>
        <taxon>Actinomycetes</taxon>
        <taxon>Micromonosporales</taxon>
        <taxon>Micromonosporaceae</taxon>
        <taxon>Micromonospora</taxon>
    </lineage>
</organism>
<feature type="region of interest" description="Disordered" evidence="1">
    <location>
        <begin position="1"/>
        <end position="21"/>
    </location>
</feature>
<keyword evidence="2" id="KW-0812">Transmembrane</keyword>
<gene>
    <name evidence="3" type="ORF">GA0070606_3781</name>
</gene>
<dbReference type="RefSeq" id="WP_091102017.1">
    <property type="nucleotide sequence ID" value="NZ_FMHZ01000002.1"/>
</dbReference>
<evidence type="ECO:0000313" key="4">
    <source>
        <dbReference type="Proteomes" id="UP000199001"/>
    </source>
</evidence>
<dbReference type="Proteomes" id="UP000199001">
    <property type="component" value="Unassembled WGS sequence"/>
</dbReference>
<dbReference type="OrthoDB" id="3403585at2"/>
<evidence type="ECO:0000256" key="2">
    <source>
        <dbReference type="SAM" id="Phobius"/>
    </source>
</evidence>
<name>A0A1C6VAK8_9ACTN</name>
<dbReference type="EMBL" id="FMHZ01000002">
    <property type="protein sequence ID" value="SCL63363.1"/>
    <property type="molecule type" value="Genomic_DNA"/>
</dbReference>
<accession>A0A1C6VAK8</accession>